<comment type="caution">
    <text evidence="13">The sequence shown here is derived from an EMBL/GenBank/DDBJ whole genome shotgun (WGS) entry which is preliminary data.</text>
</comment>
<evidence type="ECO:0000256" key="7">
    <source>
        <dbReference type="ARBA" id="ARBA00025127"/>
    </source>
</evidence>
<evidence type="ECO:0000259" key="10">
    <source>
        <dbReference type="Pfam" id="PF05645"/>
    </source>
</evidence>
<keyword evidence="4 8" id="KW-0240">DNA-directed RNA polymerase</keyword>
<evidence type="ECO:0000256" key="4">
    <source>
        <dbReference type="ARBA" id="ARBA00022478"/>
    </source>
</evidence>
<keyword evidence="14" id="KW-1185">Reference proteome</keyword>
<dbReference type="InterPro" id="IPR036388">
    <property type="entry name" value="WH-like_DNA-bd_sf"/>
</dbReference>
<dbReference type="GO" id="GO:0003697">
    <property type="term" value="F:single-stranded DNA binding"/>
    <property type="evidence" value="ECO:0007669"/>
    <property type="project" value="UniProtKB-UniRule"/>
</dbReference>
<evidence type="ECO:0000256" key="8">
    <source>
        <dbReference type="RuleBase" id="RU367076"/>
    </source>
</evidence>
<comment type="subunit">
    <text evidence="3 8">Component of the RNA polymerase III (Pol III) complex consisting of 17 subunits.</text>
</comment>
<keyword evidence="5 8" id="KW-0804">Transcription</keyword>
<dbReference type="Gene3D" id="1.10.10.10">
    <property type="entry name" value="Winged helix-like DNA-binding domain superfamily/Winged helix DNA-binding domain"/>
    <property type="match status" value="2"/>
</dbReference>
<feature type="region of interest" description="Disordered" evidence="9">
    <location>
        <begin position="359"/>
        <end position="433"/>
    </location>
</feature>
<dbReference type="GO" id="GO:0005666">
    <property type="term" value="C:RNA polymerase III complex"/>
    <property type="evidence" value="ECO:0007669"/>
    <property type="project" value="UniProtKB-UniRule"/>
</dbReference>
<evidence type="ECO:0000313" key="13">
    <source>
        <dbReference type="EMBL" id="RCI15727.1"/>
    </source>
</evidence>
<sequence>MLVTKHAAELCALLVNDLFGELPSRILAALFSKGRSTITQLAQNTSLSPRHLRNGLGALIQQNLLYHHTDAASDVTSYEANSDACYNLVRFGKILEVVECQFGTAERDLLQTLMLLGCARVADLGHAFGSRGPTTNGHTNGTQGSAPGLISSENHLHQVLCRLIQHEIVETIQPSSFRNPAEVYREIENEITKTVPGDKVSKNKIDQHMQVVERFKEFRDQRRALKRQLDQTYGSAAKRRKIQNGTAHTDFTYRDDALSLNPNVVVRVNHQKCLVQLRNQRLADFAADTFGEVTGQVYRTLLELLTTQVTVCRPDPWIGDQVSSQQPTATSIEICENIDESVSLQSGIGKAPKDKIDLRSAEKVRSTPLAYDSDSDASDDEPEIRQRELQNADRDEFDDSDDDDVSGRHNAQQASRRNGERQSMVKFEDESKESRLDQMRQHLLLLAESKYRFVRCCGTAGRGQWTVDFGQLMERLRESELDAYIEQSFGRHGLRLTRILRDKGKLDEKMLPSTALMKKSDVQGKMLAMQMAGLVEVQEVPKDNSRLANRTLFFWFFDGERTQSQLLDDVYKAMLRILQTLQVERHKERDILSFVERKDVKGKEEEVMMAEHYLKYHQHLEQQQKLLGQVARLDDMVAVLRDY</sequence>
<feature type="compositionally biased region" description="Acidic residues" evidence="9">
    <location>
        <begin position="373"/>
        <end position="382"/>
    </location>
</feature>
<dbReference type="PANTHER" id="PTHR12949:SF0">
    <property type="entry name" value="DNA-DIRECTED RNA POLYMERASE III SUBUNIT RPC3"/>
    <property type="match status" value="1"/>
</dbReference>
<evidence type="ECO:0000259" key="12">
    <source>
        <dbReference type="Pfam" id="PF22536"/>
    </source>
</evidence>
<organism evidence="13 14">
    <name type="scientific">Ophiocordyceps polyrhachis-furcata BCC 54312</name>
    <dbReference type="NCBI Taxonomy" id="1330021"/>
    <lineage>
        <taxon>Eukaryota</taxon>
        <taxon>Fungi</taxon>
        <taxon>Dikarya</taxon>
        <taxon>Ascomycota</taxon>
        <taxon>Pezizomycotina</taxon>
        <taxon>Sordariomycetes</taxon>
        <taxon>Hypocreomycetidae</taxon>
        <taxon>Hypocreales</taxon>
        <taxon>Ophiocordycipitaceae</taxon>
        <taxon>Ophiocordyceps</taxon>
    </lineage>
</organism>
<evidence type="ECO:0000256" key="6">
    <source>
        <dbReference type="ARBA" id="ARBA00023242"/>
    </source>
</evidence>
<dbReference type="EMBL" id="LKCN02000001">
    <property type="protein sequence ID" value="RCI15727.1"/>
    <property type="molecule type" value="Genomic_DNA"/>
</dbReference>
<dbReference type="Proteomes" id="UP000253664">
    <property type="component" value="Unassembled WGS sequence"/>
</dbReference>
<dbReference type="STRING" id="1330021.A0A367LMW2"/>
<dbReference type="GO" id="GO:0006351">
    <property type="term" value="P:DNA-templated transcription"/>
    <property type="evidence" value="ECO:0007669"/>
    <property type="project" value="InterPro"/>
</dbReference>
<name>A0A367LMW2_9HYPO</name>
<comment type="subcellular location">
    <subcellularLocation>
        <location evidence="1 8">Nucleus</location>
    </subcellularLocation>
</comment>
<proteinExistence type="inferred from homology"/>
<dbReference type="AlphaFoldDB" id="A0A367LMW2"/>
<feature type="domain" description="RNA polymerase III Rpc82 C -terminal" evidence="10">
    <location>
        <begin position="159"/>
        <end position="476"/>
    </location>
</feature>
<feature type="domain" description="DNA-directed RNA polymerase III subunit RPC3 winged-helix" evidence="12">
    <location>
        <begin position="482"/>
        <end position="556"/>
    </location>
</feature>
<comment type="function">
    <text evidence="7 8">DNA-dependent RNA polymerase catalyzes the transcription of DNA into RNA using the four ribonucleoside triphosphates as substrates. Specific core component of RNA polymerase III which synthesizes small RNAs, such as 5S rRNA and tRNAs.</text>
</comment>
<feature type="compositionally biased region" description="Acidic residues" evidence="9">
    <location>
        <begin position="395"/>
        <end position="404"/>
    </location>
</feature>
<keyword evidence="6 8" id="KW-0539">Nucleus</keyword>
<dbReference type="InterPro" id="IPR039748">
    <property type="entry name" value="RPC3"/>
</dbReference>
<dbReference type="InterPro" id="IPR013197">
    <property type="entry name" value="RNA_pol_III_RPC82-rel_HTH"/>
</dbReference>
<feature type="compositionally biased region" description="Basic and acidic residues" evidence="9">
    <location>
        <begin position="383"/>
        <end position="394"/>
    </location>
</feature>
<dbReference type="InterPro" id="IPR008806">
    <property type="entry name" value="RNA_pol_III_Rpc82_C"/>
</dbReference>
<evidence type="ECO:0000256" key="2">
    <source>
        <dbReference type="ARBA" id="ARBA00006835"/>
    </source>
</evidence>
<dbReference type="OrthoDB" id="272392at2759"/>
<evidence type="ECO:0000256" key="3">
    <source>
        <dbReference type="ARBA" id="ARBA00011206"/>
    </source>
</evidence>
<evidence type="ECO:0000256" key="5">
    <source>
        <dbReference type="ARBA" id="ARBA00023163"/>
    </source>
</evidence>
<protein>
    <recommendedName>
        <fullName evidence="8">DNA-directed RNA polymerase III subunit RPC3</fullName>
        <shortName evidence="8">RNA polymerase III subunit C3</shortName>
    </recommendedName>
</protein>
<evidence type="ECO:0000259" key="11">
    <source>
        <dbReference type="Pfam" id="PF08221"/>
    </source>
</evidence>
<dbReference type="Pfam" id="PF05645">
    <property type="entry name" value="RNA_pol_Rpc82"/>
    <property type="match status" value="1"/>
</dbReference>
<dbReference type="PANTHER" id="PTHR12949">
    <property type="entry name" value="RNA POLYMERASE III DNA DIRECTED -RELATED"/>
    <property type="match status" value="1"/>
</dbReference>
<dbReference type="Pfam" id="PF08221">
    <property type="entry name" value="HTH_9"/>
    <property type="match status" value="1"/>
</dbReference>
<evidence type="ECO:0000313" key="14">
    <source>
        <dbReference type="Proteomes" id="UP000253664"/>
    </source>
</evidence>
<gene>
    <name evidence="13" type="ORF">L249_2221</name>
</gene>
<accession>A0A367LMW2</accession>
<evidence type="ECO:0000256" key="1">
    <source>
        <dbReference type="ARBA" id="ARBA00004123"/>
    </source>
</evidence>
<comment type="similarity">
    <text evidence="2 8">Belongs to the RNA polymerase beta chain family.</text>
</comment>
<feature type="domain" description="RNA polymerase III subunit RPC82-related helix-turn-helix" evidence="11">
    <location>
        <begin position="9"/>
        <end position="66"/>
    </location>
</feature>
<dbReference type="Pfam" id="PF22536">
    <property type="entry name" value="WHD_POLR3C"/>
    <property type="match status" value="1"/>
</dbReference>
<dbReference type="InterPro" id="IPR055207">
    <property type="entry name" value="POLR3C_WHD"/>
</dbReference>
<evidence type="ECO:0000256" key="9">
    <source>
        <dbReference type="SAM" id="MobiDB-lite"/>
    </source>
</evidence>
<reference evidence="13 14" key="1">
    <citation type="journal article" date="2015" name="BMC Genomics">
        <title>Insights from the genome of Ophiocordyceps polyrhachis-furcata to pathogenicity and host specificity in insect fungi.</title>
        <authorList>
            <person name="Wichadakul D."/>
            <person name="Kobmoo N."/>
            <person name="Ingsriswang S."/>
            <person name="Tangphatsornruang S."/>
            <person name="Chantasingh D."/>
            <person name="Luangsa-ard J.J."/>
            <person name="Eurwilaichitr L."/>
        </authorList>
    </citation>
    <scope>NUCLEOTIDE SEQUENCE [LARGE SCALE GENOMIC DNA]</scope>
    <source>
        <strain evidence="13 14">BCC 54312</strain>
    </source>
</reference>